<feature type="compositionally biased region" description="Basic and acidic residues" evidence="1">
    <location>
        <begin position="654"/>
        <end position="668"/>
    </location>
</feature>
<dbReference type="SUPFAM" id="SSF50729">
    <property type="entry name" value="PH domain-like"/>
    <property type="match status" value="1"/>
</dbReference>
<feature type="compositionally biased region" description="Acidic residues" evidence="1">
    <location>
        <begin position="415"/>
        <end position="430"/>
    </location>
</feature>
<dbReference type="STRING" id="300112.A0A4S2KDA6"/>
<dbReference type="Proteomes" id="UP000310200">
    <property type="component" value="Unassembled WGS sequence"/>
</dbReference>
<name>A0A4S2KDA6_9HYME</name>
<dbReference type="PANTHER" id="PTHR41148">
    <property type="entry name" value="LP09875P"/>
    <property type="match status" value="1"/>
</dbReference>
<feature type="region of interest" description="Disordered" evidence="1">
    <location>
        <begin position="271"/>
        <end position="306"/>
    </location>
</feature>
<reference evidence="2 3" key="1">
    <citation type="journal article" date="2019" name="Philos. Trans. R. Soc. Lond., B, Biol. Sci.">
        <title>Ant behaviour and brain gene expression of defending hosts depend on the ecological success of the intruding social parasite.</title>
        <authorList>
            <person name="Kaur R."/>
            <person name="Stoldt M."/>
            <person name="Jongepier E."/>
            <person name="Feldmeyer B."/>
            <person name="Menzel F."/>
            <person name="Bornberg-Bauer E."/>
            <person name="Foitzik S."/>
        </authorList>
    </citation>
    <scope>NUCLEOTIDE SEQUENCE [LARGE SCALE GENOMIC DNA]</scope>
    <source>
        <tissue evidence="2">Whole body</tissue>
    </source>
</reference>
<proteinExistence type="predicted"/>
<accession>A0A4S2KDA6</accession>
<keyword evidence="3" id="KW-1185">Reference proteome</keyword>
<dbReference type="AlphaFoldDB" id="A0A4S2KDA6"/>
<feature type="region of interest" description="Disordered" evidence="1">
    <location>
        <begin position="577"/>
        <end position="617"/>
    </location>
</feature>
<feature type="region of interest" description="Disordered" evidence="1">
    <location>
        <begin position="369"/>
        <end position="492"/>
    </location>
</feature>
<dbReference type="EMBL" id="QBLH01002734">
    <property type="protein sequence ID" value="TGZ47295.1"/>
    <property type="molecule type" value="Genomic_DNA"/>
</dbReference>
<feature type="region of interest" description="Disordered" evidence="1">
    <location>
        <begin position="30"/>
        <end position="65"/>
    </location>
</feature>
<dbReference type="PANTHER" id="PTHR41148:SF1">
    <property type="entry name" value="LP09875P"/>
    <property type="match status" value="1"/>
</dbReference>
<feature type="region of interest" description="Disordered" evidence="1">
    <location>
        <begin position="653"/>
        <end position="685"/>
    </location>
</feature>
<feature type="region of interest" description="Disordered" evidence="1">
    <location>
        <begin position="323"/>
        <end position="342"/>
    </location>
</feature>
<gene>
    <name evidence="2" type="ORF">DBV15_04175</name>
</gene>
<organism evidence="2 3">
    <name type="scientific">Temnothorax longispinosus</name>
    <dbReference type="NCBI Taxonomy" id="300112"/>
    <lineage>
        <taxon>Eukaryota</taxon>
        <taxon>Metazoa</taxon>
        <taxon>Ecdysozoa</taxon>
        <taxon>Arthropoda</taxon>
        <taxon>Hexapoda</taxon>
        <taxon>Insecta</taxon>
        <taxon>Pterygota</taxon>
        <taxon>Neoptera</taxon>
        <taxon>Endopterygota</taxon>
        <taxon>Hymenoptera</taxon>
        <taxon>Apocrita</taxon>
        <taxon>Aculeata</taxon>
        <taxon>Formicoidea</taxon>
        <taxon>Formicidae</taxon>
        <taxon>Myrmicinae</taxon>
        <taxon>Temnothorax</taxon>
    </lineage>
</organism>
<evidence type="ECO:0000313" key="3">
    <source>
        <dbReference type="Proteomes" id="UP000310200"/>
    </source>
</evidence>
<sequence>MLITLYNVNVGELSRGASKKADFASSRVAKGPALLGPPLGSVPFRSRRSDRRASLGRTERPYGPVPRGKVVRFSRSCQTRPRVTGHQWEMNRREMDNVETGLSVKVIEEVDEPTGSLMPLARRRRSVMALRLRGSKDVKKSFYYVWYLGAREAKGVDAMPGAIAYLLERERLQEPFKVTLQVSNKGLKIIQTVHPGGSTRSAVKHLVPGHAVLAAVQREDIVAATLLLPNPATNNPVHVHAYRCDSVETAELLGGQLKALASHTDNLARVTASEGRIRSNLGSDGRSTRESESSEGSGELRHDPAQTTTIYESLAAELRAKLGRGNSGDNDVGPILLPPRDYDTVHRHRGNLAGIEFRRCLNQTIVGGSTAIDRGGTRSAASSGIGSDSAATPPPYQTHHSLGLRPSRPSRDSSSDDDWGVPNEDNDYLPEVETAASLTLPRLPRSPERLPNQVNRGVSPSCNRNRRAAEFRQRSPSPQYQPRVNPGEVTSPRERFQDAKEMFRAMEREAIARPVLSRQRDIDHHPVHRVQSARQVHEDRPGRQYPASMMNSMFSHEHAIRRSQPDNLDRENVVSYKGRPRPRTHHYAIECPPEPETSRPRPRSFYENPPVGRDFRDQRNLVDPRDMREFRERAQHTRELRDKLRTRSTAYQELSEHERYPGLDRESARPPLEMIPTSGRYRHSYAEPPRLGLAALHPY</sequence>
<feature type="compositionally biased region" description="Low complexity" evidence="1">
    <location>
        <begin position="379"/>
        <end position="391"/>
    </location>
</feature>
<feature type="compositionally biased region" description="Basic and acidic residues" evidence="1">
    <location>
        <begin position="286"/>
        <end position="304"/>
    </location>
</feature>
<evidence type="ECO:0000313" key="2">
    <source>
        <dbReference type="EMBL" id="TGZ47295.1"/>
    </source>
</evidence>
<feature type="compositionally biased region" description="Basic and acidic residues" evidence="1">
    <location>
        <begin position="51"/>
        <end position="60"/>
    </location>
</feature>
<evidence type="ECO:0008006" key="4">
    <source>
        <dbReference type="Google" id="ProtNLM"/>
    </source>
</evidence>
<comment type="caution">
    <text evidence="2">The sequence shown here is derived from an EMBL/GenBank/DDBJ whole genome shotgun (WGS) entry which is preliminary data.</text>
</comment>
<evidence type="ECO:0000256" key="1">
    <source>
        <dbReference type="SAM" id="MobiDB-lite"/>
    </source>
</evidence>
<feature type="compositionally biased region" description="Polar residues" evidence="1">
    <location>
        <begin position="452"/>
        <end position="463"/>
    </location>
</feature>
<protein>
    <recommendedName>
        <fullName evidence="4">PID domain-containing protein</fullName>
    </recommendedName>
</protein>